<evidence type="ECO:0000256" key="5">
    <source>
        <dbReference type="ARBA" id="ARBA00022989"/>
    </source>
</evidence>
<dbReference type="PANTHER" id="PTHR38602">
    <property type="entry name" value="INNER MEMBRANE PROTEIN-RELATED"/>
    <property type="match status" value="1"/>
</dbReference>
<evidence type="ECO:0000256" key="6">
    <source>
        <dbReference type="ARBA" id="ARBA00023136"/>
    </source>
</evidence>
<dbReference type="InterPro" id="IPR019201">
    <property type="entry name" value="DUF2065"/>
</dbReference>
<keyword evidence="5 7" id="KW-1133">Transmembrane helix</keyword>
<keyword evidence="4" id="KW-0249">Electron transport</keyword>
<feature type="domain" description="Cytochrome b561" evidence="8">
    <location>
        <begin position="1"/>
        <end position="58"/>
    </location>
</feature>
<keyword evidence="2" id="KW-0813">Transport</keyword>
<keyword evidence="3 7" id="KW-0812">Transmembrane</keyword>
<keyword evidence="6 7" id="KW-0472">Membrane</keyword>
<gene>
    <name evidence="9" type="ORF">HNQ70_000154</name>
</gene>
<evidence type="ECO:0000256" key="4">
    <source>
        <dbReference type="ARBA" id="ARBA00022982"/>
    </source>
</evidence>
<dbReference type="RefSeq" id="WP_183963349.1">
    <property type="nucleotide sequence ID" value="NZ_BAABEW010000003.1"/>
</dbReference>
<dbReference type="EMBL" id="JACHGB010000001">
    <property type="protein sequence ID" value="MBB5270170.1"/>
    <property type="molecule type" value="Genomic_DNA"/>
</dbReference>
<feature type="transmembrane region" description="Helical" evidence="7">
    <location>
        <begin position="40"/>
        <end position="57"/>
    </location>
</feature>
<dbReference type="Pfam" id="PF09838">
    <property type="entry name" value="DUF2065"/>
    <property type="match status" value="1"/>
</dbReference>
<sequence>MGSVLLAIGLVLLIEGLLPFLAPRQWRSAMLRIAELRDGQLRFLGLASIAIGLLLIVL</sequence>
<evidence type="ECO:0000256" key="3">
    <source>
        <dbReference type="ARBA" id="ARBA00022692"/>
    </source>
</evidence>
<protein>
    <recommendedName>
        <fullName evidence="8">Cytochrome b561 domain-containing protein</fullName>
    </recommendedName>
</protein>
<accession>A0A7W8HDX0</accession>
<evidence type="ECO:0000259" key="8">
    <source>
        <dbReference type="PROSITE" id="PS50939"/>
    </source>
</evidence>
<dbReference type="AlphaFoldDB" id="A0A7W8HDX0"/>
<organism evidence="9 10">
    <name type="scientific">Quisquiliibacterium transsilvanicum</name>
    <dbReference type="NCBI Taxonomy" id="1549638"/>
    <lineage>
        <taxon>Bacteria</taxon>
        <taxon>Pseudomonadati</taxon>
        <taxon>Pseudomonadota</taxon>
        <taxon>Betaproteobacteria</taxon>
        <taxon>Burkholderiales</taxon>
        <taxon>Burkholderiaceae</taxon>
        <taxon>Quisquiliibacterium</taxon>
    </lineage>
</organism>
<dbReference type="GO" id="GO:0016020">
    <property type="term" value="C:membrane"/>
    <property type="evidence" value="ECO:0007669"/>
    <property type="project" value="UniProtKB-SubCell"/>
</dbReference>
<evidence type="ECO:0000313" key="9">
    <source>
        <dbReference type="EMBL" id="MBB5270170.1"/>
    </source>
</evidence>
<comment type="caution">
    <text evidence="9">The sequence shown here is derived from an EMBL/GenBank/DDBJ whole genome shotgun (WGS) entry which is preliminary data.</text>
</comment>
<name>A0A7W8HDX0_9BURK</name>
<proteinExistence type="predicted"/>
<reference evidence="9 10" key="1">
    <citation type="submission" date="2020-08" db="EMBL/GenBank/DDBJ databases">
        <title>Genomic Encyclopedia of Type Strains, Phase IV (KMG-IV): sequencing the most valuable type-strain genomes for metagenomic binning, comparative biology and taxonomic classification.</title>
        <authorList>
            <person name="Goeker M."/>
        </authorList>
    </citation>
    <scope>NUCLEOTIDE SEQUENCE [LARGE SCALE GENOMIC DNA]</scope>
    <source>
        <strain evidence="9 10">DSM 29781</strain>
    </source>
</reference>
<dbReference type="InterPro" id="IPR006593">
    <property type="entry name" value="Cyt_b561/ferric_Rdtase_TM"/>
</dbReference>
<evidence type="ECO:0000256" key="7">
    <source>
        <dbReference type="SAM" id="Phobius"/>
    </source>
</evidence>
<dbReference type="Proteomes" id="UP000532440">
    <property type="component" value="Unassembled WGS sequence"/>
</dbReference>
<evidence type="ECO:0000256" key="1">
    <source>
        <dbReference type="ARBA" id="ARBA00004370"/>
    </source>
</evidence>
<evidence type="ECO:0000256" key="2">
    <source>
        <dbReference type="ARBA" id="ARBA00022448"/>
    </source>
</evidence>
<evidence type="ECO:0000313" key="10">
    <source>
        <dbReference type="Proteomes" id="UP000532440"/>
    </source>
</evidence>
<comment type="subcellular location">
    <subcellularLocation>
        <location evidence="1">Membrane</location>
    </subcellularLocation>
</comment>
<dbReference type="PANTHER" id="PTHR38602:SF1">
    <property type="entry name" value="INNER MEMBRANE PROTEIN"/>
    <property type="match status" value="1"/>
</dbReference>
<keyword evidence="10" id="KW-1185">Reference proteome</keyword>
<dbReference type="PROSITE" id="PS50939">
    <property type="entry name" value="CYTOCHROME_B561"/>
    <property type="match status" value="1"/>
</dbReference>